<keyword evidence="3" id="KW-1185">Reference proteome</keyword>
<keyword evidence="1" id="KW-1133">Transmembrane helix</keyword>
<comment type="caution">
    <text evidence="2">The sequence shown here is derived from an EMBL/GenBank/DDBJ whole genome shotgun (WGS) entry which is preliminary data.</text>
</comment>
<sequence>MSRSHRHARRSIVSGFTLIEIVLVLSLVGSLLAGTIGLMSIASESTKQAKERRLSRSEIRRFADDVRRDVAEADEVTVEGEVMTISNGTPPTTIIYRIEPGQIRRTKQTQSDDTSDQESRDRYLVGPMFNIQTALKDDNRIVQWTLTQIERPEDPLKIMAARRGSR</sequence>
<dbReference type="PROSITE" id="PS00409">
    <property type="entry name" value="PROKAR_NTER_METHYL"/>
    <property type="match status" value="1"/>
</dbReference>
<organism evidence="2 3">
    <name type="scientific">Neorhodopirellula pilleata</name>
    <dbReference type="NCBI Taxonomy" id="2714738"/>
    <lineage>
        <taxon>Bacteria</taxon>
        <taxon>Pseudomonadati</taxon>
        <taxon>Planctomycetota</taxon>
        <taxon>Planctomycetia</taxon>
        <taxon>Pirellulales</taxon>
        <taxon>Pirellulaceae</taxon>
        <taxon>Neorhodopirellula</taxon>
    </lineage>
</organism>
<gene>
    <name evidence="2" type="ORF">Pla100_47800</name>
</gene>
<evidence type="ECO:0000313" key="3">
    <source>
        <dbReference type="Proteomes" id="UP000316213"/>
    </source>
</evidence>
<protein>
    <recommendedName>
        <fullName evidence="4">Type II secretion system protein</fullName>
    </recommendedName>
</protein>
<evidence type="ECO:0000313" key="2">
    <source>
        <dbReference type="EMBL" id="TWT92243.1"/>
    </source>
</evidence>
<accession>A0A5C6A121</accession>
<reference evidence="2 3" key="1">
    <citation type="submission" date="2019-02" db="EMBL/GenBank/DDBJ databases">
        <title>Deep-cultivation of Planctomycetes and their phenomic and genomic characterization uncovers novel biology.</title>
        <authorList>
            <person name="Wiegand S."/>
            <person name="Jogler M."/>
            <person name="Boedeker C."/>
            <person name="Pinto D."/>
            <person name="Vollmers J."/>
            <person name="Rivas-Marin E."/>
            <person name="Kohn T."/>
            <person name="Peeters S.H."/>
            <person name="Heuer A."/>
            <person name="Rast P."/>
            <person name="Oberbeckmann S."/>
            <person name="Bunk B."/>
            <person name="Jeske O."/>
            <person name="Meyerdierks A."/>
            <person name="Storesund J.E."/>
            <person name="Kallscheuer N."/>
            <person name="Luecker S."/>
            <person name="Lage O.M."/>
            <person name="Pohl T."/>
            <person name="Merkel B.J."/>
            <person name="Hornburger P."/>
            <person name="Mueller R.-W."/>
            <person name="Bruemmer F."/>
            <person name="Labrenz M."/>
            <person name="Spormann A.M."/>
            <person name="Op Den Camp H."/>
            <person name="Overmann J."/>
            <person name="Amann R."/>
            <person name="Jetten M.S.M."/>
            <person name="Mascher T."/>
            <person name="Medema M.H."/>
            <person name="Devos D.P."/>
            <person name="Kaster A.-K."/>
            <person name="Ovreas L."/>
            <person name="Rohde M."/>
            <person name="Galperin M.Y."/>
            <person name="Jogler C."/>
        </authorList>
    </citation>
    <scope>NUCLEOTIDE SEQUENCE [LARGE SCALE GENOMIC DNA]</scope>
    <source>
        <strain evidence="2 3">Pla100</strain>
    </source>
</reference>
<dbReference type="Proteomes" id="UP000316213">
    <property type="component" value="Unassembled WGS sequence"/>
</dbReference>
<evidence type="ECO:0008006" key="4">
    <source>
        <dbReference type="Google" id="ProtNLM"/>
    </source>
</evidence>
<dbReference type="NCBIfam" id="TIGR02532">
    <property type="entry name" value="IV_pilin_GFxxxE"/>
    <property type="match status" value="1"/>
</dbReference>
<dbReference type="RefSeq" id="WP_197168169.1">
    <property type="nucleotide sequence ID" value="NZ_SJPM01000012.1"/>
</dbReference>
<feature type="transmembrane region" description="Helical" evidence="1">
    <location>
        <begin position="12"/>
        <end position="42"/>
    </location>
</feature>
<proteinExistence type="predicted"/>
<dbReference type="InterPro" id="IPR012902">
    <property type="entry name" value="N_methyl_site"/>
</dbReference>
<dbReference type="EMBL" id="SJPM01000012">
    <property type="protein sequence ID" value="TWT92243.1"/>
    <property type="molecule type" value="Genomic_DNA"/>
</dbReference>
<name>A0A5C6A121_9BACT</name>
<dbReference type="AlphaFoldDB" id="A0A5C6A121"/>
<keyword evidence="1" id="KW-0812">Transmembrane</keyword>
<evidence type="ECO:0000256" key="1">
    <source>
        <dbReference type="SAM" id="Phobius"/>
    </source>
</evidence>
<keyword evidence="1" id="KW-0472">Membrane</keyword>